<dbReference type="SMART" id="SM00347">
    <property type="entry name" value="HTH_MARR"/>
    <property type="match status" value="1"/>
</dbReference>
<evidence type="ECO:0000256" key="3">
    <source>
        <dbReference type="ARBA" id="ARBA00023163"/>
    </source>
</evidence>
<keyword evidence="1" id="KW-0805">Transcription regulation</keyword>
<keyword evidence="3" id="KW-0804">Transcription</keyword>
<dbReference type="InterPro" id="IPR036390">
    <property type="entry name" value="WH_DNA-bd_sf"/>
</dbReference>
<dbReference type="InterPro" id="IPR036388">
    <property type="entry name" value="WH-like_DNA-bd_sf"/>
</dbReference>
<keyword evidence="2 5" id="KW-0238">DNA-binding</keyword>
<evidence type="ECO:0000256" key="2">
    <source>
        <dbReference type="ARBA" id="ARBA00023125"/>
    </source>
</evidence>
<accession>A0AA45C5J6</accession>
<dbReference type="PROSITE" id="PS50995">
    <property type="entry name" value="HTH_MARR_2"/>
    <property type="match status" value="1"/>
</dbReference>
<proteinExistence type="predicted"/>
<organism evidence="5 6">
    <name type="scientific">Oceanotoga teriensis</name>
    <dbReference type="NCBI Taxonomy" id="515440"/>
    <lineage>
        <taxon>Bacteria</taxon>
        <taxon>Thermotogati</taxon>
        <taxon>Thermotogota</taxon>
        <taxon>Thermotogae</taxon>
        <taxon>Petrotogales</taxon>
        <taxon>Petrotogaceae</taxon>
        <taxon>Oceanotoga</taxon>
    </lineage>
</organism>
<dbReference type="AlphaFoldDB" id="A0AA45C5J6"/>
<protein>
    <submittedName>
        <fullName evidence="5">DNA-binding MarR family transcriptional regulator</fullName>
    </submittedName>
</protein>
<name>A0AA45C5J6_9BACT</name>
<comment type="caution">
    <text evidence="5">The sequence shown here is derived from an EMBL/GenBank/DDBJ whole genome shotgun (WGS) entry which is preliminary data.</text>
</comment>
<dbReference type="PANTHER" id="PTHR42756:SF1">
    <property type="entry name" value="TRANSCRIPTIONAL REPRESSOR OF EMRAB OPERON"/>
    <property type="match status" value="1"/>
</dbReference>
<evidence type="ECO:0000313" key="6">
    <source>
        <dbReference type="Proteomes" id="UP000245921"/>
    </source>
</evidence>
<dbReference type="PRINTS" id="PR00598">
    <property type="entry name" value="HTHMARR"/>
</dbReference>
<dbReference type="RefSeq" id="WP_109605665.1">
    <property type="nucleotide sequence ID" value="NZ_JAMHJO010000004.1"/>
</dbReference>
<evidence type="ECO:0000259" key="4">
    <source>
        <dbReference type="PROSITE" id="PS50995"/>
    </source>
</evidence>
<dbReference type="PANTHER" id="PTHR42756">
    <property type="entry name" value="TRANSCRIPTIONAL REGULATOR, MARR"/>
    <property type="match status" value="1"/>
</dbReference>
<dbReference type="Gene3D" id="1.10.10.10">
    <property type="entry name" value="Winged helix-like DNA-binding domain superfamily/Winged helix DNA-binding domain"/>
    <property type="match status" value="1"/>
</dbReference>
<gene>
    <name evidence="5" type="ORF">C7380_11643</name>
</gene>
<dbReference type="GO" id="GO:0003677">
    <property type="term" value="F:DNA binding"/>
    <property type="evidence" value="ECO:0007669"/>
    <property type="project" value="UniProtKB-KW"/>
</dbReference>
<evidence type="ECO:0000313" key="5">
    <source>
        <dbReference type="EMBL" id="PWJ89030.1"/>
    </source>
</evidence>
<feature type="domain" description="HTH marR-type" evidence="4">
    <location>
        <begin position="8"/>
        <end position="142"/>
    </location>
</feature>
<dbReference type="InterPro" id="IPR000835">
    <property type="entry name" value="HTH_MarR-typ"/>
</dbReference>
<dbReference type="EMBL" id="QGGI01000016">
    <property type="protein sequence ID" value="PWJ89030.1"/>
    <property type="molecule type" value="Genomic_DNA"/>
</dbReference>
<keyword evidence="6" id="KW-1185">Reference proteome</keyword>
<sequence>MKNKNKNNKLLLEMLLDLVNSFTSNLDFKKSKKALSLKPIEFNILSLIYYKGPQKMKDLADYHNLTKSAITIIVDKLESNDYLKRIRSSKDRRIIHIHLTKAGKIMVEEFLEDLNIKLMDMLDPISDEELEVLFETVNKIHSKKHKKI</sequence>
<reference evidence="5 6" key="1">
    <citation type="submission" date="2018-05" db="EMBL/GenBank/DDBJ databases">
        <title>Genomic Encyclopedia of Type Strains, Phase IV (KMG-IV): sequencing the most valuable type-strain genomes for metagenomic binning, comparative biology and taxonomic classification.</title>
        <authorList>
            <person name="Goeker M."/>
        </authorList>
    </citation>
    <scope>NUCLEOTIDE SEQUENCE [LARGE SCALE GENOMIC DNA]</scope>
    <source>
        <strain evidence="5 6">DSM 24906</strain>
    </source>
</reference>
<dbReference type="Pfam" id="PF01047">
    <property type="entry name" value="MarR"/>
    <property type="match status" value="1"/>
</dbReference>
<dbReference type="SUPFAM" id="SSF46785">
    <property type="entry name" value="Winged helix' DNA-binding domain"/>
    <property type="match status" value="1"/>
</dbReference>
<dbReference type="Proteomes" id="UP000245921">
    <property type="component" value="Unassembled WGS sequence"/>
</dbReference>
<evidence type="ECO:0000256" key="1">
    <source>
        <dbReference type="ARBA" id="ARBA00023015"/>
    </source>
</evidence>
<dbReference type="GO" id="GO:0003700">
    <property type="term" value="F:DNA-binding transcription factor activity"/>
    <property type="evidence" value="ECO:0007669"/>
    <property type="project" value="InterPro"/>
</dbReference>